<feature type="domain" description="CEP170 C-terminal" evidence="3">
    <location>
        <begin position="923"/>
        <end position="1577"/>
    </location>
</feature>
<dbReference type="PANTHER" id="PTHR15715">
    <property type="entry name" value="CENTROSOMAL PROTEIN OF 170 KDA"/>
    <property type="match status" value="1"/>
</dbReference>
<feature type="region of interest" description="Disordered" evidence="2">
    <location>
        <begin position="1262"/>
        <end position="1366"/>
    </location>
</feature>
<dbReference type="Pfam" id="PF15308">
    <property type="entry name" value="CEP170_C"/>
    <property type="match status" value="1"/>
</dbReference>
<feature type="region of interest" description="Disordered" evidence="2">
    <location>
        <begin position="695"/>
        <end position="728"/>
    </location>
</feature>
<feature type="compositionally biased region" description="Polar residues" evidence="2">
    <location>
        <begin position="1264"/>
        <end position="1275"/>
    </location>
</feature>
<feature type="compositionally biased region" description="Polar residues" evidence="2">
    <location>
        <begin position="1282"/>
        <end position="1318"/>
    </location>
</feature>
<feature type="compositionally biased region" description="Polar residues" evidence="2">
    <location>
        <begin position="1424"/>
        <end position="1436"/>
    </location>
</feature>
<feature type="compositionally biased region" description="Basic and acidic residues" evidence="2">
    <location>
        <begin position="406"/>
        <end position="415"/>
    </location>
</feature>
<feature type="compositionally biased region" description="Basic and acidic residues" evidence="2">
    <location>
        <begin position="716"/>
        <end position="727"/>
    </location>
</feature>
<feature type="compositionally biased region" description="Polar residues" evidence="2">
    <location>
        <begin position="1061"/>
        <end position="1071"/>
    </location>
</feature>
<feature type="compositionally biased region" description="Basic and acidic residues" evidence="2">
    <location>
        <begin position="1455"/>
        <end position="1477"/>
    </location>
</feature>
<dbReference type="OrthoDB" id="444265at2759"/>
<dbReference type="PANTHER" id="PTHR15715:SF18">
    <property type="entry name" value="CENTROSOMAL PROTEIN OF 170 KDA PROTEIN B"/>
    <property type="match status" value="1"/>
</dbReference>
<feature type="region of interest" description="Disordered" evidence="2">
    <location>
        <begin position="517"/>
        <end position="546"/>
    </location>
</feature>
<feature type="compositionally biased region" description="Polar residues" evidence="2">
    <location>
        <begin position="913"/>
        <end position="922"/>
    </location>
</feature>
<feature type="region of interest" description="Disordered" evidence="2">
    <location>
        <begin position="1397"/>
        <end position="1477"/>
    </location>
</feature>
<organism evidence="4 5">
    <name type="scientific">Scyliorhinus torazame</name>
    <name type="common">Cloudy catshark</name>
    <name type="synonym">Catulus torazame</name>
    <dbReference type="NCBI Taxonomy" id="75743"/>
    <lineage>
        <taxon>Eukaryota</taxon>
        <taxon>Metazoa</taxon>
        <taxon>Chordata</taxon>
        <taxon>Craniata</taxon>
        <taxon>Vertebrata</taxon>
        <taxon>Chondrichthyes</taxon>
        <taxon>Elasmobranchii</taxon>
        <taxon>Galeomorphii</taxon>
        <taxon>Galeoidea</taxon>
        <taxon>Carcharhiniformes</taxon>
        <taxon>Scyliorhinidae</taxon>
        <taxon>Scyliorhinus</taxon>
    </lineage>
</organism>
<feature type="compositionally biased region" description="Basic and acidic residues" evidence="2">
    <location>
        <begin position="923"/>
        <end position="950"/>
    </location>
</feature>
<dbReference type="OMA" id="GQHDRPG"/>
<protein>
    <recommendedName>
        <fullName evidence="3">CEP170 C-terminal domain-containing protein</fullName>
    </recommendedName>
</protein>
<evidence type="ECO:0000313" key="4">
    <source>
        <dbReference type="EMBL" id="GCB60095.1"/>
    </source>
</evidence>
<feature type="compositionally biased region" description="Low complexity" evidence="2">
    <location>
        <begin position="1205"/>
        <end position="1219"/>
    </location>
</feature>
<dbReference type="InterPro" id="IPR029300">
    <property type="entry name" value="CEP170_C"/>
</dbReference>
<proteinExistence type="inferred from homology"/>
<feature type="region of interest" description="Disordered" evidence="2">
    <location>
        <begin position="392"/>
        <end position="429"/>
    </location>
</feature>
<comment type="similarity">
    <text evidence="1">Belongs to the CEP170 family.</text>
</comment>
<accession>A0A401NGU7</accession>
<feature type="compositionally biased region" description="Basic and acidic residues" evidence="2">
    <location>
        <begin position="92"/>
        <end position="119"/>
    </location>
</feature>
<reference evidence="4 5" key="1">
    <citation type="journal article" date="2018" name="Nat. Ecol. Evol.">
        <title>Shark genomes provide insights into elasmobranch evolution and the origin of vertebrates.</title>
        <authorList>
            <person name="Hara Y"/>
            <person name="Yamaguchi K"/>
            <person name="Onimaru K"/>
            <person name="Kadota M"/>
            <person name="Koyanagi M"/>
            <person name="Keeley SD"/>
            <person name="Tatsumi K"/>
            <person name="Tanaka K"/>
            <person name="Motone F"/>
            <person name="Kageyama Y"/>
            <person name="Nozu R"/>
            <person name="Adachi N"/>
            <person name="Nishimura O"/>
            <person name="Nakagawa R"/>
            <person name="Tanegashima C"/>
            <person name="Kiyatake I"/>
            <person name="Matsumoto R"/>
            <person name="Murakumo K"/>
            <person name="Nishida K"/>
            <person name="Terakita A"/>
            <person name="Kuratani S"/>
            <person name="Sato K"/>
            <person name="Hyodo S Kuraku.S."/>
        </authorList>
    </citation>
    <scope>NUCLEOTIDE SEQUENCE [LARGE SCALE GENOMIC DNA]</scope>
</reference>
<feature type="region of interest" description="Disordered" evidence="2">
    <location>
        <begin position="31"/>
        <end position="131"/>
    </location>
</feature>
<evidence type="ECO:0000256" key="1">
    <source>
        <dbReference type="ARBA" id="ARBA00010436"/>
    </source>
</evidence>
<feature type="region of interest" description="Disordered" evidence="2">
    <location>
        <begin position="1618"/>
        <end position="1655"/>
    </location>
</feature>
<evidence type="ECO:0000259" key="3">
    <source>
        <dbReference type="Pfam" id="PF15308"/>
    </source>
</evidence>
<feature type="compositionally biased region" description="Basic and acidic residues" evidence="2">
    <location>
        <begin position="1072"/>
        <end position="1083"/>
    </location>
</feature>
<feature type="compositionally biased region" description="Polar residues" evidence="2">
    <location>
        <begin position="1100"/>
        <end position="1110"/>
    </location>
</feature>
<name>A0A401NGU7_SCYTO</name>
<feature type="region of interest" description="Disordered" evidence="2">
    <location>
        <begin position="271"/>
        <end position="303"/>
    </location>
</feature>
<keyword evidence="5" id="KW-1185">Reference proteome</keyword>
<feature type="region of interest" description="Disordered" evidence="2">
    <location>
        <begin position="913"/>
        <end position="977"/>
    </location>
</feature>
<feature type="compositionally biased region" description="Polar residues" evidence="2">
    <location>
        <begin position="881"/>
        <end position="890"/>
    </location>
</feature>
<evidence type="ECO:0000256" key="2">
    <source>
        <dbReference type="SAM" id="MobiDB-lite"/>
    </source>
</evidence>
<feature type="compositionally biased region" description="Polar residues" evidence="2">
    <location>
        <begin position="1165"/>
        <end position="1179"/>
    </location>
</feature>
<evidence type="ECO:0000313" key="5">
    <source>
        <dbReference type="Proteomes" id="UP000288216"/>
    </source>
</evidence>
<gene>
    <name evidence="4" type="ORF">scyTo_0006811</name>
</gene>
<sequence>NSNMYILEKSVHTVPEEALKHEKYTSQFQIQTKAEDKKVEPSDMALDQSSIKLESPRASLVNVEKKGVPDGAIFRPTPLYGQPSWWGDDDMDNKGERDESKKTGDPSNDNSKDIPRSDQEINGNVPDYKDFGEKSLYSFRREPSYFEIPTKEFQQPSKSPDCEVHEIPTKDTDTIQSSRVQSHASFTIEFDDCTPGKIKIKDHVTKFPLRQRKVQQVEKIPVQGGVLSAENKVVDWLVQNDPSLMLKRQAQRDVYSTKSDHQIPIKTLKGCRHEDGTQSDSEDQVASKQQEKADSTLDSDPGQFEIYSNETSKLCQLQHDPHDMPMGQQAFVIEFFDDNPRKRRAHSFTQNANAMQTDSYVALKAKLEKRKGTSACEKGTVQQAQSLVQVNKSTISSPAPQRANSLKREKTEERLSTSATPSSKGLLRSFGSVGRKSKLSQEFAAELLKETTRSITDREKSPGTLPVTIARMSPGTVPVTIARMSPGTVPVTIAHVTVAPAASEAPLPPVSLPTTSIKPIKPINKPGDPAKPTFKPGDQDSLSDTGTYTIETDAQDKEVEEARKMIDQVFGVFESPDFSRINTEIYRPVINDESSPALRNEHSVFNKSTSAFYQQTPSLQAYHTTISGSDTVAQIRPVGPISHGTQKWVSRWASLADGYNGAGPVGGLHDLQQGTGAMIDIGNYVKSVETLDSDAASTTSQSSRKRRTLPQLPASEKLDGPKSKDFLQRSFPSTESKMKFELELHPFPQNHEKLYICEDRDLERDSLSDKSDDSPHVVKGKGKKCRISKATRRLHQEQTWNDHDGSEIRQWAADTSTQNTTKEKLVRSSTICSPEYDLKSTPYSTTKERKELESPSKQALLTKVIPVNFERKPKEQEFDSKSANVMSSTRWPPVPDTIQSVTGSTDAIYSMSKMSQVANRSPSQERKKTFTKDSHTPVIRRESFTKDRPSIDNASNKVPNISSQPPFKDHTRGSYSRDCTEDTHLILKDTEAAMVALAAKLQSQDYHFGQQESNSYTQGDSFSGESDNDTTSSVSLKSKNATRSAQRQNSINGAHKGKATPSVQDHPQTANARERLTEKRKAQLSDTTSKPDYNKRFQLKRSTGSRGSTDFTDDERSSSLPYLPITDVGSSDQEHSQTSKSLLRKRVSGSTRAKEDSSKAAKSSVQTTLTRSNSLSTPRPTRASLLRRARLGDASDNESADVDKASLASELSTTSSTSLKQPTDKKLSRLDLLALPRKRAGSLTVNSDTETSVIRSSFSVRSIDASTTSRKSSSIDAKATSRKSTGGSVKQTSRVRTSAAKSSSNSRWRQQTSDYTSTSEEEYNSNHTSPKHNRLHASTATRSSRAQTSGSGRTRQNVDDDEDPYENWTTHSAEIARLSQDLAKDLAILAREIHDVAGDGDSFSSLPPTSTLGSTISAREEIPKSSSRTSHKSQLVQHIPEASLNFQKVPPESSGVKKDLDQNMNDSKDPGSKRRSWNREEVILDNLMWNSVSQLSQFIRENMEHTAAKIKILFQSKDRNWDEIEAKINSENEVPILKTSNKEISSIFKDLRRVQKQLDAINTIIDPDGSLDALTGNQISPISASTMNMKERTANTVVSSKDLPKSSAQLLNECAHLSSKPSQLSSDADSIDSDSECNTQHTMTEPKMENTVTML</sequence>
<feature type="compositionally biased region" description="Low complexity" evidence="2">
    <location>
        <begin position="1402"/>
        <end position="1417"/>
    </location>
</feature>
<feature type="non-terminal residue" evidence="4">
    <location>
        <position position="1"/>
    </location>
</feature>
<feature type="compositionally biased region" description="Polar residues" evidence="2">
    <location>
        <begin position="392"/>
        <end position="404"/>
    </location>
</feature>
<dbReference type="InterPro" id="IPR051176">
    <property type="entry name" value="Cent_Immune-Sig_Mod"/>
</dbReference>
<dbReference type="Proteomes" id="UP000288216">
    <property type="component" value="Unassembled WGS sequence"/>
</dbReference>
<feature type="region of interest" description="Disordered" evidence="2">
    <location>
        <begin position="872"/>
        <end position="898"/>
    </location>
</feature>
<dbReference type="EMBL" id="BFAA01002362">
    <property type="protein sequence ID" value="GCB60095.1"/>
    <property type="molecule type" value="Genomic_DNA"/>
</dbReference>
<dbReference type="STRING" id="75743.A0A401NGU7"/>
<feature type="region of interest" description="Disordered" evidence="2">
    <location>
        <begin position="1011"/>
        <end position="1225"/>
    </location>
</feature>
<feature type="compositionally biased region" description="Polar residues" evidence="2">
    <location>
        <begin position="952"/>
        <end position="965"/>
    </location>
</feature>
<feature type="compositionally biased region" description="Low complexity" evidence="2">
    <location>
        <begin position="1337"/>
        <end position="1355"/>
    </location>
</feature>
<comment type="caution">
    <text evidence="4">The sequence shown here is derived from an EMBL/GenBank/DDBJ whole genome shotgun (WGS) entry which is preliminary data.</text>
</comment>
<feature type="compositionally biased region" description="Polar residues" evidence="2">
    <location>
        <begin position="1011"/>
        <end position="1052"/>
    </location>
</feature>